<keyword evidence="2" id="KW-0472">Membrane</keyword>
<reference evidence="3 4" key="1">
    <citation type="journal article" date="2010" name="Nat. Biotechnol.">
        <title>Genome sequence of the model mushroom Schizophyllum commune.</title>
        <authorList>
            <person name="Ohm R.A."/>
            <person name="de Jong J.F."/>
            <person name="Lugones L.G."/>
            <person name="Aerts A."/>
            <person name="Kothe E."/>
            <person name="Stajich J.E."/>
            <person name="de Vries R.P."/>
            <person name="Record E."/>
            <person name="Levasseur A."/>
            <person name="Baker S.E."/>
            <person name="Bartholomew K.A."/>
            <person name="Coutinho P.M."/>
            <person name="Erdmann S."/>
            <person name="Fowler T.J."/>
            <person name="Gathman A.C."/>
            <person name="Lombard V."/>
            <person name="Henrissat B."/>
            <person name="Knabe N."/>
            <person name="Kuees U."/>
            <person name="Lilly W.W."/>
            <person name="Lindquist E."/>
            <person name="Lucas S."/>
            <person name="Magnuson J.K."/>
            <person name="Piumi F."/>
            <person name="Raudaskoski M."/>
            <person name="Salamov A."/>
            <person name="Schmutz J."/>
            <person name="Schwarze F.W.M.R."/>
            <person name="vanKuyk P.A."/>
            <person name="Horton J.S."/>
            <person name="Grigoriev I.V."/>
            <person name="Woesten H.A.B."/>
        </authorList>
    </citation>
    <scope>NUCLEOTIDE SEQUENCE [LARGE SCALE GENOMIC DNA]</scope>
    <source>
        <strain evidence="4">H4-8 / FGSC 9210</strain>
    </source>
</reference>
<feature type="compositionally biased region" description="Polar residues" evidence="1">
    <location>
        <begin position="330"/>
        <end position="356"/>
    </location>
</feature>
<dbReference type="VEuPathDB" id="FungiDB:SCHCODRAFT_02662087"/>
<dbReference type="CDD" id="cd12087">
    <property type="entry name" value="TM_EGFR-like"/>
    <property type="match status" value="1"/>
</dbReference>
<dbReference type="AlphaFoldDB" id="D8PUW8"/>
<keyword evidence="4" id="KW-1185">Reference proteome</keyword>
<dbReference type="EMBL" id="GL377303">
    <property type="protein sequence ID" value="EFI99934.1"/>
    <property type="molecule type" value="Genomic_DNA"/>
</dbReference>
<dbReference type="OrthoDB" id="3263215at2759"/>
<feature type="compositionally biased region" description="Low complexity" evidence="1">
    <location>
        <begin position="375"/>
        <end position="408"/>
    </location>
</feature>
<feature type="compositionally biased region" description="Low complexity" evidence="1">
    <location>
        <begin position="71"/>
        <end position="99"/>
    </location>
</feature>
<proteinExistence type="predicted"/>
<evidence type="ECO:0000313" key="4">
    <source>
        <dbReference type="Proteomes" id="UP000007431"/>
    </source>
</evidence>
<dbReference type="InParanoid" id="D8PUW8"/>
<feature type="compositionally biased region" description="Pro residues" evidence="1">
    <location>
        <begin position="308"/>
        <end position="321"/>
    </location>
</feature>
<evidence type="ECO:0000313" key="3">
    <source>
        <dbReference type="EMBL" id="EFI99934.1"/>
    </source>
</evidence>
<dbReference type="KEGG" id="scm:SCHCO_02662087"/>
<keyword evidence="2" id="KW-1133">Transmembrane helix</keyword>
<feature type="region of interest" description="Disordered" evidence="1">
    <location>
        <begin position="38"/>
        <end position="102"/>
    </location>
</feature>
<feature type="region of interest" description="Disordered" evidence="1">
    <location>
        <begin position="1"/>
        <end position="20"/>
    </location>
</feature>
<gene>
    <name evidence="3" type="ORF">SCHCODRAFT_81107</name>
</gene>
<evidence type="ECO:0000256" key="1">
    <source>
        <dbReference type="SAM" id="MobiDB-lite"/>
    </source>
</evidence>
<sequence length="453" mass="47297">MMCDTTTETSTLKGDGATTSIPFTSMVTTTADVTTTLYDGECSTDDGDSKTTDGDSSKPTTTDQSTTKEQSTIVTTERITTTSYSTPPPTTMTTQSSSTQEDGAVTVIEVTVTSTGSASPVVFETEAAQTRAVDAAGGTKAPANLGAIIGGTVGGVAFVAIVAFLAWWWIKRRTRYEDLFYEKTEQEIISKGAAKAVSEYERSLNSSVEPKAYQYGLVGQTSAPGGYPPMAADPFARPATPSSAHGHHRPMSMSGQQLAPGPYGSRPGTPRSPGYNMPPPGNMSPSGHMSPAGNMPPRGHSPSGSFSMPPPMMMQPPPSPGLVPAGYGSHPSTPRSANFNMSASGHSPTPSLSQPPMNAPPSPWSASHPPPQGYFPPQQQHQAQGGYAPQQQGNYAPQAQANYPAQPQGNLAPQVQAFTPGHRASESSSIHLPDEHLPPLHVANGGSESQPRA</sequence>
<dbReference type="HOGENOM" id="CLU_604319_0_0_1"/>
<feature type="compositionally biased region" description="Pro residues" evidence="1">
    <location>
        <begin position="357"/>
        <end position="374"/>
    </location>
</feature>
<dbReference type="RefSeq" id="XP_003034837.1">
    <property type="nucleotide sequence ID" value="XM_003034791.1"/>
</dbReference>
<feature type="compositionally biased region" description="Basic and acidic residues" evidence="1">
    <location>
        <begin position="47"/>
        <end position="56"/>
    </location>
</feature>
<protein>
    <submittedName>
        <fullName evidence="3">Expressed protein</fullName>
    </submittedName>
</protein>
<evidence type="ECO:0000256" key="2">
    <source>
        <dbReference type="SAM" id="Phobius"/>
    </source>
</evidence>
<feature type="region of interest" description="Disordered" evidence="1">
    <location>
        <begin position="228"/>
        <end position="453"/>
    </location>
</feature>
<name>D8PUW8_SCHCM</name>
<accession>D8PUW8</accession>
<keyword evidence="2" id="KW-0812">Transmembrane</keyword>
<feature type="transmembrane region" description="Helical" evidence="2">
    <location>
        <begin position="145"/>
        <end position="170"/>
    </location>
</feature>
<dbReference type="STRING" id="578458.D8PUW8"/>
<organism evidence="4">
    <name type="scientific">Schizophyllum commune (strain H4-8 / FGSC 9210)</name>
    <name type="common">Split gill fungus</name>
    <dbReference type="NCBI Taxonomy" id="578458"/>
    <lineage>
        <taxon>Eukaryota</taxon>
        <taxon>Fungi</taxon>
        <taxon>Dikarya</taxon>
        <taxon>Basidiomycota</taxon>
        <taxon>Agaricomycotina</taxon>
        <taxon>Agaricomycetes</taxon>
        <taxon>Agaricomycetidae</taxon>
        <taxon>Agaricales</taxon>
        <taxon>Schizophyllaceae</taxon>
        <taxon>Schizophyllum</taxon>
    </lineage>
</organism>
<dbReference type="GeneID" id="9587238"/>
<dbReference type="Proteomes" id="UP000007431">
    <property type="component" value="Unassembled WGS sequence"/>
</dbReference>